<organism evidence="1">
    <name type="scientific">Rhizophora mucronata</name>
    <name type="common">Asiatic mangrove</name>
    <dbReference type="NCBI Taxonomy" id="61149"/>
    <lineage>
        <taxon>Eukaryota</taxon>
        <taxon>Viridiplantae</taxon>
        <taxon>Streptophyta</taxon>
        <taxon>Embryophyta</taxon>
        <taxon>Tracheophyta</taxon>
        <taxon>Spermatophyta</taxon>
        <taxon>Magnoliopsida</taxon>
        <taxon>eudicotyledons</taxon>
        <taxon>Gunneridae</taxon>
        <taxon>Pentapetalae</taxon>
        <taxon>rosids</taxon>
        <taxon>fabids</taxon>
        <taxon>Malpighiales</taxon>
        <taxon>Rhizophoraceae</taxon>
        <taxon>Rhizophora</taxon>
    </lineage>
</organism>
<accession>A0A2P2NBX8</accession>
<proteinExistence type="predicted"/>
<dbReference type="EMBL" id="GGEC01059446">
    <property type="protein sequence ID" value="MBX39930.1"/>
    <property type="molecule type" value="Transcribed_RNA"/>
</dbReference>
<reference evidence="1" key="1">
    <citation type="submission" date="2018-02" db="EMBL/GenBank/DDBJ databases">
        <title>Rhizophora mucronata_Transcriptome.</title>
        <authorList>
            <person name="Meera S.P."/>
            <person name="Sreeshan A."/>
            <person name="Augustine A."/>
        </authorList>
    </citation>
    <scope>NUCLEOTIDE SEQUENCE</scope>
    <source>
        <tissue evidence="1">Leaf</tissue>
    </source>
</reference>
<sequence length="56" mass="6743">MTKSFQFLEEPTLNHKIDRNKRHLSKILKSQQSNAVYWKVFNKLFLPFEVKSIYGN</sequence>
<name>A0A2P2NBX8_RHIMU</name>
<protein>
    <submittedName>
        <fullName evidence="1">Uncharacterized protein</fullName>
    </submittedName>
</protein>
<evidence type="ECO:0000313" key="1">
    <source>
        <dbReference type="EMBL" id="MBX39930.1"/>
    </source>
</evidence>
<dbReference type="AlphaFoldDB" id="A0A2P2NBX8"/>